<dbReference type="PANTHER" id="PTHR43279">
    <property type="entry name" value="CATECHOL-2,3-DIOXYGENASE"/>
    <property type="match status" value="1"/>
</dbReference>
<dbReference type="GO" id="GO:0018577">
    <property type="term" value="F:catechol 2,3-dioxygenase activity"/>
    <property type="evidence" value="ECO:0007669"/>
    <property type="project" value="UniProtKB-EC"/>
</dbReference>
<dbReference type="AlphaFoldDB" id="A0A841RN46"/>
<dbReference type="EC" id="1.13.11.2" evidence="2"/>
<dbReference type="CDD" id="cd16359">
    <property type="entry name" value="VOC_BsCatE_like_C"/>
    <property type="match status" value="1"/>
</dbReference>
<reference evidence="2 3" key="1">
    <citation type="submission" date="2020-08" db="EMBL/GenBank/DDBJ databases">
        <title>Genomic Encyclopedia of Type Strains, Phase IV (KMG-IV): sequencing the most valuable type-strain genomes for metagenomic binning, comparative biology and taxonomic classification.</title>
        <authorList>
            <person name="Goeker M."/>
        </authorList>
    </citation>
    <scope>NUCLEOTIDE SEQUENCE [LARGE SCALE GENOMIC DNA]</scope>
    <source>
        <strain evidence="2 3">DSM 11805</strain>
    </source>
</reference>
<dbReference type="InterPro" id="IPR029068">
    <property type="entry name" value="Glyas_Bleomycin-R_OHBP_Dase"/>
</dbReference>
<protein>
    <submittedName>
        <fullName evidence="2">Catechol 2,3-dioxygenase</fullName>
        <ecNumber evidence="2">1.13.11.2</ecNumber>
    </submittedName>
</protein>
<dbReference type="RefSeq" id="WP_184244989.1">
    <property type="nucleotide sequence ID" value="NZ_BAAACU010000002.1"/>
</dbReference>
<evidence type="ECO:0000313" key="3">
    <source>
        <dbReference type="Proteomes" id="UP000572212"/>
    </source>
</evidence>
<dbReference type="InterPro" id="IPR004360">
    <property type="entry name" value="Glyas_Fos-R_dOase_dom"/>
</dbReference>
<dbReference type="EMBL" id="JACHON010000002">
    <property type="protein sequence ID" value="MBB6512098.1"/>
    <property type="molecule type" value="Genomic_DNA"/>
</dbReference>
<comment type="caution">
    <text evidence="2">The sequence shown here is derived from an EMBL/GenBank/DDBJ whole genome shotgun (WGS) entry which is preliminary data.</text>
</comment>
<dbReference type="SUPFAM" id="SSF54593">
    <property type="entry name" value="Glyoxalase/Bleomycin resistance protein/Dihydroxybiphenyl dioxygenase"/>
    <property type="match status" value="2"/>
</dbReference>
<sequence length="282" mass="31914">MSFHQKPTMYVSSVHLHVMDIKRSLTFYQEVLGLKVLKELDKMVHFTADGTNTLLVIEQPEGVNPKQGRTTGLYHFAILLPERSDLATFIKHIVPLGVELGASDHQVSEAIYFSDPDGNGIEVYRDREPAEWNWDNDQVEMTVDPLDAEDLLAAAKNEEWNGIPEDTVMGHIHLHVAHLPEVEEFYTKGLGFEVVTRYGNQAIFISDAKYHHHIALNTWNGVGAPTPASNSVGLKHYTITLPNEPQRNEVIERLKQIGAKIEEENGHYFTQDPSDNRIKLEI</sequence>
<keyword evidence="2" id="KW-0560">Oxidoreductase</keyword>
<feature type="domain" description="VOC" evidence="1">
    <location>
        <begin position="10"/>
        <end position="126"/>
    </location>
</feature>
<dbReference type="Proteomes" id="UP000572212">
    <property type="component" value="Unassembled WGS sequence"/>
</dbReference>
<dbReference type="Gene3D" id="3.10.180.10">
    <property type="entry name" value="2,3-Dihydroxybiphenyl 1,2-Dioxygenase, domain 1"/>
    <property type="match status" value="2"/>
</dbReference>
<dbReference type="InterPro" id="IPR037523">
    <property type="entry name" value="VOC_core"/>
</dbReference>
<dbReference type="PANTHER" id="PTHR43279:SF1">
    <property type="entry name" value="CATECHOL-2,3-DIOXYGENASE"/>
    <property type="match status" value="1"/>
</dbReference>
<dbReference type="PROSITE" id="PS51819">
    <property type="entry name" value="VOC"/>
    <property type="match status" value="2"/>
</dbReference>
<keyword evidence="3" id="KW-1185">Reference proteome</keyword>
<dbReference type="Pfam" id="PF00903">
    <property type="entry name" value="Glyoxalase"/>
    <property type="match status" value="2"/>
</dbReference>
<feature type="domain" description="VOC" evidence="1">
    <location>
        <begin position="168"/>
        <end position="282"/>
    </location>
</feature>
<keyword evidence="2" id="KW-0223">Dioxygenase</keyword>
<proteinExistence type="predicted"/>
<evidence type="ECO:0000313" key="2">
    <source>
        <dbReference type="EMBL" id="MBB6512098.1"/>
    </source>
</evidence>
<evidence type="ECO:0000259" key="1">
    <source>
        <dbReference type="PROSITE" id="PS51819"/>
    </source>
</evidence>
<organism evidence="2 3">
    <name type="scientific">Gracilibacillus halotolerans</name>
    <dbReference type="NCBI Taxonomy" id="74386"/>
    <lineage>
        <taxon>Bacteria</taxon>
        <taxon>Bacillati</taxon>
        <taxon>Bacillota</taxon>
        <taxon>Bacilli</taxon>
        <taxon>Bacillales</taxon>
        <taxon>Bacillaceae</taxon>
        <taxon>Gracilibacillus</taxon>
    </lineage>
</organism>
<accession>A0A841RN46</accession>
<name>A0A841RN46_9BACI</name>
<gene>
    <name evidence="2" type="ORF">GGQ92_000879</name>
</gene>